<name>A0A158D4X8_9BURK</name>
<accession>A0A158D4X8</accession>
<gene>
    <name evidence="1" type="ORF">AWB83_05052</name>
</gene>
<keyword evidence="2" id="KW-1185">Reference proteome</keyword>
<evidence type="ECO:0000313" key="1">
    <source>
        <dbReference type="EMBL" id="SAK89702.1"/>
    </source>
</evidence>
<dbReference type="RefSeq" id="WP_143750109.1">
    <property type="nucleotide sequence ID" value="NZ_FCOB02000027.1"/>
</dbReference>
<reference evidence="1" key="1">
    <citation type="submission" date="2016-01" db="EMBL/GenBank/DDBJ databases">
        <authorList>
            <person name="Peeters C."/>
        </authorList>
    </citation>
    <scope>NUCLEOTIDE SEQUENCE [LARGE SCALE GENOMIC DNA]</scope>
    <source>
        <strain evidence="1">LMG 29326</strain>
    </source>
</reference>
<organism evidence="1 2">
    <name type="scientific">Caballeronia ptereochthonis</name>
    <dbReference type="NCBI Taxonomy" id="1777144"/>
    <lineage>
        <taxon>Bacteria</taxon>
        <taxon>Pseudomonadati</taxon>
        <taxon>Pseudomonadota</taxon>
        <taxon>Betaproteobacteria</taxon>
        <taxon>Burkholderiales</taxon>
        <taxon>Burkholderiaceae</taxon>
        <taxon>Caballeronia</taxon>
    </lineage>
</organism>
<protein>
    <submittedName>
        <fullName evidence="1">Uncharacterized protein</fullName>
    </submittedName>
</protein>
<proteinExistence type="predicted"/>
<comment type="caution">
    <text evidence="1">The sequence shown here is derived from an EMBL/GenBank/DDBJ whole genome shotgun (WGS) entry which is preliminary data.</text>
</comment>
<dbReference type="EMBL" id="FCOB02000027">
    <property type="protein sequence ID" value="SAK89702.1"/>
    <property type="molecule type" value="Genomic_DNA"/>
</dbReference>
<sequence length="129" mass="13485">MRASVLVSLRAHVVLIASCVATSDAAWLTACGCAGHAQALESTAVRAATLVSAAAIALIVRRTAKLAFDAARASRRIAWTADRLVIAGPCPRDWLVQLHAELHPAVSRQGAAHSCPRSAASCRVPRGRV</sequence>
<dbReference type="Proteomes" id="UP000054978">
    <property type="component" value="Unassembled WGS sequence"/>
</dbReference>
<dbReference type="AlphaFoldDB" id="A0A158D4X8"/>
<evidence type="ECO:0000313" key="2">
    <source>
        <dbReference type="Proteomes" id="UP000054978"/>
    </source>
</evidence>
<dbReference type="OrthoDB" id="9135155at2"/>
<dbReference type="STRING" id="1777144.AWB83_05052"/>